<evidence type="ECO:0000256" key="5">
    <source>
        <dbReference type="ARBA" id="ARBA00023002"/>
    </source>
</evidence>
<keyword evidence="4" id="KW-0862">Zinc</keyword>
<evidence type="ECO:0000256" key="2">
    <source>
        <dbReference type="ARBA" id="ARBA00008072"/>
    </source>
</evidence>
<reference evidence="8" key="1">
    <citation type="submission" date="2013-11" db="EMBL/GenBank/DDBJ databases">
        <title>Draft genome sequence from a member of Zhouia, isolated tidal flat.</title>
        <authorList>
            <person name="Jin H."/>
            <person name="Jeon C.O."/>
        </authorList>
    </citation>
    <scope>NUCLEOTIDE SEQUENCE [LARGE SCALE GENOMIC DNA]</scope>
    <source>
        <strain evidence="8">AD3</strain>
    </source>
</reference>
<dbReference type="EMBL" id="AYXY01000002">
    <property type="protein sequence ID" value="ETN96467.1"/>
    <property type="molecule type" value="Genomic_DNA"/>
</dbReference>
<evidence type="ECO:0000256" key="4">
    <source>
        <dbReference type="ARBA" id="ARBA00022833"/>
    </source>
</evidence>
<keyword evidence="5" id="KW-0560">Oxidoreductase</keyword>
<dbReference type="AlphaFoldDB" id="W2UT11"/>
<dbReference type="InterPro" id="IPR036291">
    <property type="entry name" value="NAD(P)-bd_dom_sf"/>
</dbReference>
<evidence type="ECO:0000256" key="1">
    <source>
        <dbReference type="ARBA" id="ARBA00001947"/>
    </source>
</evidence>
<reference evidence="7 8" key="2">
    <citation type="journal article" date="2016" name="Genome Announc.">
        <title>Draft Genome Sequence of Zhouia amylolytica AD3, Isolated from Tidal Flat Sediment.</title>
        <authorList>
            <person name="Jia B."/>
            <person name="Jin H.M."/>
            <person name="Lee H.J."/>
            <person name="Jeon C.O."/>
        </authorList>
    </citation>
    <scope>NUCLEOTIDE SEQUENCE [LARGE SCALE GENOMIC DNA]</scope>
    <source>
        <strain evidence="7 8">AD3</strain>
    </source>
</reference>
<evidence type="ECO:0000259" key="6">
    <source>
        <dbReference type="Pfam" id="PF08240"/>
    </source>
</evidence>
<dbReference type="GO" id="GO:0005737">
    <property type="term" value="C:cytoplasm"/>
    <property type="evidence" value="ECO:0007669"/>
    <property type="project" value="TreeGrafter"/>
</dbReference>
<name>W2UT11_9FLAO</name>
<comment type="cofactor">
    <cofactor evidence="1">
        <name>Zn(2+)</name>
        <dbReference type="ChEBI" id="CHEBI:29105"/>
    </cofactor>
</comment>
<dbReference type="SUPFAM" id="SSF51735">
    <property type="entry name" value="NAD(P)-binding Rossmann-fold domains"/>
    <property type="match status" value="1"/>
</dbReference>
<organism evidence="7 8">
    <name type="scientific">Zhouia amylolytica AD3</name>
    <dbReference type="NCBI Taxonomy" id="1286632"/>
    <lineage>
        <taxon>Bacteria</taxon>
        <taxon>Pseudomonadati</taxon>
        <taxon>Bacteroidota</taxon>
        <taxon>Flavobacteriia</taxon>
        <taxon>Flavobacteriales</taxon>
        <taxon>Flavobacteriaceae</taxon>
        <taxon>Zhouia</taxon>
    </lineage>
</organism>
<accession>W2UT11</accession>
<dbReference type="SUPFAM" id="SSF50129">
    <property type="entry name" value="GroES-like"/>
    <property type="match status" value="1"/>
</dbReference>
<dbReference type="Gene3D" id="3.90.180.10">
    <property type="entry name" value="Medium-chain alcohol dehydrogenases, catalytic domain"/>
    <property type="match status" value="1"/>
</dbReference>
<dbReference type="PATRIC" id="fig|1286632.3.peg.542"/>
<dbReference type="STRING" id="376730.SAMN04487906_2853"/>
<gene>
    <name evidence="7" type="ORF">P278_05450</name>
</gene>
<dbReference type="Gene3D" id="3.40.50.720">
    <property type="entry name" value="NAD(P)-binding Rossmann-like Domain"/>
    <property type="match status" value="1"/>
</dbReference>
<comment type="similarity">
    <text evidence="2">Belongs to the zinc-containing alcohol dehydrogenase family.</text>
</comment>
<comment type="caution">
    <text evidence="7">The sequence shown here is derived from an EMBL/GenBank/DDBJ whole genome shotgun (WGS) entry which is preliminary data.</text>
</comment>
<evidence type="ECO:0000313" key="8">
    <source>
        <dbReference type="Proteomes" id="UP000018850"/>
    </source>
</evidence>
<evidence type="ECO:0000313" key="7">
    <source>
        <dbReference type="EMBL" id="ETN96467.1"/>
    </source>
</evidence>
<feature type="domain" description="Alcohol dehydrogenase-like N-terminal" evidence="6">
    <location>
        <begin position="2"/>
        <end position="70"/>
    </location>
</feature>
<sequence>MVEKLGSDCSKFKPGDRVGVAWIYNACGECWYCLSGQENLCDHFQATGRDVNGGYAEYMTANEKHTYSIPSNLTDPDAAPLLCAGAIGYRSLLLSGVKNNQILGLTGFGASGHLVMKLVKHLYPQTKVYVFARNESQRNFARSMGAEWCGDITEKAPEKANAIIDTTPVWKPVIEGLDNLQKGGRFIINAIRKQNTDKEYLLKLSYKKHMWMEKEIKTVANITGKNVNDFLKIASIAAIKPTNEIYPLEQANVALLKIYKGASKGSKVLQINP</sequence>
<dbReference type="eggNOG" id="COG1064">
    <property type="taxonomic scope" value="Bacteria"/>
</dbReference>
<dbReference type="Proteomes" id="UP000018850">
    <property type="component" value="Unassembled WGS sequence"/>
</dbReference>
<protein>
    <submittedName>
        <fullName evidence="7">Zinc-binding alcohol dehydrogenase family protein</fullName>
    </submittedName>
</protein>
<dbReference type="Pfam" id="PF08240">
    <property type="entry name" value="ADH_N"/>
    <property type="match status" value="1"/>
</dbReference>
<dbReference type="InterPro" id="IPR011032">
    <property type="entry name" value="GroES-like_sf"/>
</dbReference>
<dbReference type="PANTHER" id="PTHR42940">
    <property type="entry name" value="ALCOHOL DEHYDROGENASE 1-RELATED"/>
    <property type="match status" value="1"/>
</dbReference>
<proteinExistence type="inferred from homology"/>
<keyword evidence="3" id="KW-0479">Metal-binding</keyword>
<dbReference type="GO" id="GO:0004022">
    <property type="term" value="F:alcohol dehydrogenase (NAD+) activity"/>
    <property type="evidence" value="ECO:0007669"/>
    <property type="project" value="TreeGrafter"/>
</dbReference>
<dbReference type="PANTHER" id="PTHR42940:SF8">
    <property type="entry name" value="VACUOLAR PROTEIN SORTING-ASSOCIATED PROTEIN 11"/>
    <property type="match status" value="1"/>
</dbReference>
<dbReference type="InterPro" id="IPR013154">
    <property type="entry name" value="ADH-like_N"/>
</dbReference>
<keyword evidence="8" id="KW-1185">Reference proteome</keyword>
<dbReference type="GO" id="GO:0046872">
    <property type="term" value="F:metal ion binding"/>
    <property type="evidence" value="ECO:0007669"/>
    <property type="project" value="UniProtKB-KW"/>
</dbReference>
<evidence type="ECO:0000256" key="3">
    <source>
        <dbReference type="ARBA" id="ARBA00022723"/>
    </source>
</evidence>